<evidence type="ECO:0008006" key="3">
    <source>
        <dbReference type="Google" id="ProtNLM"/>
    </source>
</evidence>
<keyword evidence="2" id="KW-1185">Reference proteome</keyword>
<dbReference type="RefSeq" id="WP_161719339.1">
    <property type="nucleotide sequence ID" value="NZ_JAAAPO010000005.1"/>
</dbReference>
<dbReference type="InterPro" id="IPR011856">
    <property type="entry name" value="tRNA_endonuc-like_dom_sf"/>
</dbReference>
<comment type="caution">
    <text evidence="1">The sequence shown here is derived from an EMBL/GenBank/DDBJ whole genome shotgun (WGS) entry which is preliminary data.</text>
</comment>
<evidence type="ECO:0000313" key="2">
    <source>
        <dbReference type="Proteomes" id="UP000753724"/>
    </source>
</evidence>
<organism evidence="1 2">
    <name type="scientific">Novosphingobium ovatum</name>
    <dbReference type="NCBI Taxonomy" id="1908523"/>
    <lineage>
        <taxon>Bacteria</taxon>
        <taxon>Pseudomonadati</taxon>
        <taxon>Pseudomonadota</taxon>
        <taxon>Alphaproteobacteria</taxon>
        <taxon>Sphingomonadales</taxon>
        <taxon>Sphingomonadaceae</taxon>
        <taxon>Novosphingobium</taxon>
    </lineage>
</organism>
<evidence type="ECO:0000313" key="1">
    <source>
        <dbReference type="EMBL" id="NBC37345.1"/>
    </source>
</evidence>
<dbReference type="EMBL" id="JAAAPO010000005">
    <property type="protein sequence ID" value="NBC37345.1"/>
    <property type="molecule type" value="Genomic_DNA"/>
</dbReference>
<proteinExistence type="predicted"/>
<reference evidence="2" key="1">
    <citation type="submission" date="2020-01" db="EMBL/GenBank/DDBJ databases">
        <title>Sphingomonas sp. strain CSW-10.</title>
        <authorList>
            <person name="Chen W.-M."/>
        </authorList>
    </citation>
    <scope>NUCLEOTIDE SEQUENCE [LARGE SCALE GENOMIC DNA]</scope>
    <source>
        <strain evidence="2">FSY-8</strain>
    </source>
</reference>
<name>A0ABW9XFM5_9SPHN</name>
<sequence>MAYRKLSDRIKTGPEDCECLAFVTELRVATLEGRLRAVWTHPANELAGMVRKSPRGGVAVPPQVALARALGLITGTSDYLFLWDSGALAMEFKAGSNRLTDGQSDFSEWCALMGVPFHLVRSAAAGLEVLRNAGRLV</sequence>
<protein>
    <recommendedName>
        <fullName evidence="3">VRR-NUC domain-containing protein</fullName>
    </recommendedName>
</protein>
<gene>
    <name evidence="1" type="ORF">GTZ99_12370</name>
</gene>
<dbReference type="Proteomes" id="UP000753724">
    <property type="component" value="Unassembled WGS sequence"/>
</dbReference>
<dbReference type="Gene3D" id="3.40.1350.10">
    <property type="match status" value="1"/>
</dbReference>
<accession>A0ABW9XFM5</accession>